<keyword evidence="4 8" id="KW-1133">Transmembrane helix</keyword>
<dbReference type="SUPFAM" id="SSF55073">
    <property type="entry name" value="Nucleotide cyclase"/>
    <property type="match status" value="1"/>
</dbReference>
<keyword evidence="12" id="KW-1185">Reference proteome</keyword>
<dbReference type="EMBL" id="JALLBG020000283">
    <property type="protein sequence ID" value="KAL3756968.1"/>
    <property type="molecule type" value="Genomic_DNA"/>
</dbReference>
<feature type="domain" description="Guanylate cyclase" evidence="9">
    <location>
        <begin position="622"/>
        <end position="755"/>
    </location>
</feature>
<dbReference type="SMART" id="SM00044">
    <property type="entry name" value="CYCc"/>
    <property type="match status" value="1"/>
</dbReference>
<gene>
    <name evidence="11" type="ORF">ACHAWU_007347</name>
</gene>
<evidence type="ECO:0000259" key="10">
    <source>
        <dbReference type="PROSITE" id="PS50839"/>
    </source>
</evidence>
<feature type="compositionally biased region" description="Low complexity" evidence="7">
    <location>
        <begin position="52"/>
        <end position="65"/>
    </location>
</feature>
<feature type="transmembrane region" description="Helical" evidence="8">
    <location>
        <begin position="80"/>
        <end position="104"/>
    </location>
</feature>
<evidence type="ECO:0000256" key="8">
    <source>
        <dbReference type="SAM" id="Phobius"/>
    </source>
</evidence>
<dbReference type="CDD" id="cd07302">
    <property type="entry name" value="CHD"/>
    <property type="match status" value="1"/>
</dbReference>
<dbReference type="AlphaFoldDB" id="A0ABD3M2A7"/>
<comment type="subcellular location">
    <subcellularLocation>
        <location evidence="1">Membrane</location>
    </subcellularLocation>
</comment>
<name>A0ABD3M2A7_9STRA</name>
<dbReference type="InterPro" id="IPR050401">
    <property type="entry name" value="Cyclic_nucleotide_synthase"/>
</dbReference>
<evidence type="ECO:0000256" key="2">
    <source>
        <dbReference type="ARBA" id="ARBA00022692"/>
    </source>
</evidence>
<dbReference type="InterPro" id="IPR001054">
    <property type="entry name" value="A/G_cyclase"/>
</dbReference>
<evidence type="ECO:0008006" key="13">
    <source>
        <dbReference type="Google" id="ProtNLM"/>
    </source>
</evidence>
<dbReference type="GO" id="GO:0016829">
    <property type="term" value="F:lyase activity"/>
    <property type="evidence" value="ECO:0007669"/>
    <property type="project" value="UniProtKB-KW"/>
</dbReference>
<dbReference type="GO" id="GO:0007165">
    <property type="term" value="P:signal transduction"/>
    <property type="evidence" value="ECO:0007669"/>
    <property type="project" value="UniProtKB-ARBA"/>
</dbReference>
<proteinExistence type="predicted"/>
<protein>
    <recommendedName>
        <fullName evidence="13">Guanylate cyclase domain-containing protein</fullName>
    </recommendedName>
</protein>
<organism evidence="11 12">
    <name type="scientific">Discostella pseudostelligera</name>
    <dbReference type="NCBI Taxonomy" id="259834"/>
    <lineage>
        <taxon>Eukaryota</taxon>
        <taxon>Sar</taxon>
        <taxon>Stramenopiles</taxon>
        <taxon>Ochrophyta</taxon>
        <taxon>Bacillariophyta</taxon>
        <taxon>Coscinodiscophyceae</taxon>
        <taxon>Thalassiosirophycidae</taxon>
        <taxon>Stephanodiscales</taxon>
        <taxon>Stephanodiscaceae</taxon>
        <taxon>Discostella</taxon>
    </lineage>
</organism>
<dbReference type="GO" id="GO:0016020">
    <property type="term" value="C:membrane"/>
    <property type="evidence" value="ECO:0007669"/>
    <property type="project" value="UniProtKB-SubCell"/>
</dbReference>
<dbReference type="Pfam" id="PF03924">
    <property type="entry name" value="CHASE"/>
    <property type="match status" value="1"/>
</dbReference>
<evidence type="ECO:0000256" key="7">
    <source>
        <dbReference type="SAM" id="MobiDB-lite"/>
    </source>
</evidence>
<evidence type="ECO:0000256" key="3">
    <source>
        <dbReference type="ARBA" id="ARBA00022741"/>
    </source>
</evidence>
<dbReference type="PROSITE" id="PS50125">
    <property type="entry name" value="GUANYLATE_CYCLASE_2"/>
    <property type="match status" value="1"/>
</dbReference>
<evidence type="ECO:0000313" key="12">
    <source>
        <dbReference type="Proteomes" id="UP001530293"/>
    </source>
</evidence>
<evidence type="ECO:0000256" key="6">
    <source>
        <dbReference type="ARBA" id="ARBA00023239"/>
    </source>
</evidence>
<keyword evidence="6" id="KW-0456">Lyase</keyword>
<keyword evidence="3" id="KW-0547">Nucleotide-binding</keyword>
<comment type="caution">
    <text evidence="11">The sequence shown here is derived from an EMBL/GenBank/DDBJ whole genome shotgun (WGS) entry which is preliminary data.</text>
</comment>
<evidence type="ECO:0000256" key="1">
    <source>
        <dbReference type="ARBA" id="ARBA00004370"/>
    </source>
</evidence>
<feature type="domain" description="CHASE" evidence="10">
    <location>
        <begin position="265"/>
        <end position="365"/>
    </location>
</feature>
<evidence type="ECO:0000256" key="4">
    <source>
        <dbReference type="ARBA" id="ARBA00022989"/>
    </source>
</evidence>
<dbReference type="Pfam" id="PF00211">
    <property type="entry name" value="Guanylate_cyc"/>
    <property type="match status" value="1"/>
</dbReference>
<dbReference type="Gene3D" id="3.30.450.350">
    <property type="entry name" value="CHASE domain"/>
    <property type="match status" value="1"/>
</dbReference>
<keyword evidence="5 8" id="KW-0472">Membrane</keyword>
<dbReference type="InterPro" id="IPR042240">
    <property type="entry name" value="CHASE_sf"/>
</dbReference>
<dbReference type="PROSITE" id="PS50839">
    <property type="entry name" value="CHASE"/>
    <property type="match status" value="1"/>
</dbReference>
<dbReference type="PANTHER" id="PTHR11920:SF335">
    <property type="entry name" value="GUANYLATE CYCLASE"/>
    <property type="match status" value="1"/>
</dbReference>
<keyword evidence="2 8" id="KW-0812">Transmembrane</keyword>
<dbReference type="Proteomes" id="UP001530293">
    <property type="component" value="Unassembled WGS sequence"/>
</dbReference>
<dbReference type="InterPro" id="IPR006189">
    <property type="entry name" value="CHASE_dom"/>
</dbReference>
<reference evidence="11 12" key="1">
    <citation type="submission" date="2024-10" db="EMBL/GenBank/DDBJ databases">
        <title>Updated reference genomes for cyclostephanoid diatoms.</title>
        <authorList>
            <person name="Roberts W.R."/>
            <person name="Alverson A.J."/>
        </authorList>
    </citation>
    <scope>NUCLEOTIDE SEQUENCE [LARGE SCALE GENOMIC DNA]</scope>
    <source>
        <strain evidence="11 12">AJA232-27</strain>
    </source>
</reference>
<feature type="transmembrane region" description="Helical" evidence="8">
    <location>
        <begin position="455"/>
        <end position="476"/>
    </location>
</feature>
<sequence length="869" mass="96608">MLTSSSSYTPKPKQRNHSSDGINISTFSADDDGGGGNASSNNNDIIPPPPRTRSSVASSVKSTGSDPAEDQRRQDRKVCLLRGGVVITLLTATTIVATLVGLYVKNDEHSNFQTQYDDSVSMVAESFQNRIDIKYNTAKTFSAMITSRYGNVAQAVIGEEPLWPNVTIPDFQEQAKAMLTIADGRAISFNPIITQDVNRLEWEAHATATAEILGDPLLVTPDPDTEWPDNRTVSFGIYSRDKDKNVIYDPGYAPNSTYYKDVMVPVWQIAPIENNSKAIMFNLHSETYRQQALDHMLRFQVADLTAFLQLVQDVDTRPSAILFYPVFDVFRTKSEDGTVNPDQEQTVVGSISIVFSWDMLLNDILPSYIKGMICVLHSSTGESFSYHISGDEVHLMGEGDLHDVNYDKYEHNFEARLLLDEDVQDEINSEIKFIVYTLSIYPSEEFESEYVTNRAAIYAIGVVLIFLFTAGLFLLYDYLVEDRQQRTARLAKLRGNIVDSMFPAAFRDRLYKVYGNAADESTSPATPHMGSSASIIGASIPMDCEYGTEKSTISGTVNSDGQEGASLVPGGAKRRSTKLNLKKIDKFMKGVRSPMNDENLLVVNPSDVLLDDPIADLFPDTSIMFSDIVGFTKWSSEHSPAEVFQLLEQIFWEFDSLASLHNVFKLGTIGDCYIAVTGIPDPIDDHAIVLTRFAFDARDKVREVCARLESEGLDTAKLDMRFGIHSGATTAGILRGTKSRFELFGDTINTASRMESTGIGGKIQVSEETAELIRLHSKSRWLTKRDTKIFAKGKGELQTYWVEPERAASRVSFSEKRNDNAASDEHGEILRRGLKGISADHPSLEDKEKVTDDEFEEFMSIAMESDGKL</sequence>
<dbReference type="PANTHER" id="PTHR11920">
    <property type="entry name" value="GUANYLYL CYCLASE"/>
    <property type="match status" value="1"/>
</dbReference>
<evidence type="ECO:0000256" key="5">
    <source>
        <dbReference type="ARBA" id="ARBA00023136"/>
    </source>
</evidence>
<accession>A0ABD3M2A7</accession>
<feature type="region of interest" description="Disordered" evidence="7">
    <location>
        <begin position="1"/>
        <end position="73"/>
    </location>
</feature>
<dbReference type="GO" id="GO:0000166">
    <property type="term" value="F:nucleotide binding"/>
    <property type="evidence" value="ECO:0007669"/>
    <property type="project" value="UniProtKB-KW"/>
</dbReference>
<dbReference type="Gene3D" id="3.30.70.1230">
    <property type="entry name" value="Nucleotide cyclase"/>
    <property type="match status" value="1"/>
</dbReference>
<evidence type="ECO:0000313" key="11">
    <source>
        <dbReference type="EMBL" id="KAL3756968.1"/>
    </source>
</evidence>
<dbReference type="InterPro" id="IPR029787">
    <property type="entry name" value="Nucleotide_cyclase"/>
</dbReference>
<evidence type="ECO:0000259" key="9">
    <source>
        <dbReference type="PROSITE" id="PS50125"/>
    </source>
</evidence>